<dbReference type="EMBL" id="JASNQZ010000007">
    <property type="protein sequence ID" value="KAL0954876.1"/>
    <property type="molecule type" value="Genomic_DNA"/>
</dbReference>
<gene>
    <name evidence="1" type="ORF">HGRIS_003808</name>
</gene>
<comment type="caution">
    <text evidence="1">The sequence shown here is derived from an EMBL/GenBank/DDBJ whole genome shotgun (WGS) entry which is preliminary data.</text>
</comment>
<sequence>MGSPRGTKDVDVVVRKPFLRGFDKIHRAFSEHPDFKVIPGTRKDGIRAICITEGVGVDILIQELPGKLNELYIAVDDKEHVLPCFPMKNMVLKKIHCLAVREKSSDLSDLEWLYDERKLEDIDWSKIAMKVKDSGDIQKALKIFSVDEWPFMRKLLELLGIEPLDLVRK</sequence>
<dbReference type="Proteomes" id="UP001556367">
    <property type="component" value="Unassembled WGS sequence"/>
</dbReference>
<evidence type="ECO:0000313" key="1">
    <source>
        <dbReference type="EMBL" id="KAL0954876.1"/>
    </source>
</evidence>
<protein>
    <submittedName>
        <fullName evidence="1">Uncharacterized protein</fullName>
    </submittedName>
</protein>
<proteinExistence type="predicted"/>
<evidence type="ECO:0000313" key="2">
    <source>
        <dbReference type="Proteomes" id="UP001556367"/>
    </source>
</evidence>
<name>A0ABR3JH26_9AGAR</name>
<organism evidence="1 2">
    <name type="scientific">Hohenbuehelia grisea</name>
    <dbReference type="NCBI Taxonomy" id="104357"/>
    <lineage>
        <taxon>Eukaryota</taxon>
        <taxon>Fungi</taxon>
        <taxon>Dikarya</taxon>
        <taxon>Basidiomycota</taxon>
        <taxon>Agaricomycotina</taxon>
        <taxon>Agaricomycetes</taxon>
        <taxon>Agaricomycetidae</taxon>
        <taxon>Agaricales</taxon>
        <taxon>Pleurotineae</taxon>
        <taxon>Pleurotaceae</taxon>
        <taxon>Hohenbuehelia</taxon>
    </lineage>
</organism>
<accession>A0ABR3JH26</accession>
<reference evidence="2" key="1">
    <citation type="submission" date="2024-06" db="EMBL/GenBank/DDBJ databases">
        <title>Multi-omics analyses provide insights into the biosynthesis of the anticancer antibiotic pleurotin in Hohenbuehelia grisea.</title>
        <authorList>
            <person name="Weaver J.A."/>
            <person name="Alberti F."/>
        </authorList>
    </citation>
    <scope>NUCLEOTIDE SEQUENCE [LARGE SCALE GENOMIC DNA]</scope>
    <source>
        <strain evidence="2">T-177</strain>
    </source>
</reference>
<keyword evidence="2" id="KW-1185">Reference proteome</keyword>